<evidence type="ECO:0000313" key="10">
    <source>
        <dbReference type="EMBL" id="MDN4120873.1"/>
    </source>
</evidence>
<dbReference type="PROSITE" id="PS50850">
    <property type="entry name" value="MFS"/>
    <property type="match status" value="1"/>
</dbReference>
<feature type="domain" description="Major facilitator superfamily (MFS) profile" evidence="9">
    <location>
        <begin position="10"/>
        <end position="391"/>
    </location>
</feature>
<evidence type="ECO:0000256" key="8">
    <source>
        <dbReference type="RuleBase" id="RU365088"/>
    </source>
</evidence>
<feature type="transmembrane region" description="Helical" evidence="8">
    <location>
        <begin position="370"/>
        <end position="387"/>
    </location>
</feature>
<dbReference type="EMBL" id="JAJHNU010000001">
    <property type="protein sequence ID" value="MDN4120873.1"/>
    <property type="molecule type" value="Genomic_DNA"/>
</dbReference>
<dbReference type="SUPFAM" id="SSF103473">
    <property type="entry name" value="MFS general substrate transporter"/>
    <property type="match status" value="1"/>
</dbReference>
<feature type="transmembrane region" description="Helical" evidence="8">
    <location>
        <begin position="252"/>
        <end position="272"/>
    </location>
</feature>
<feature type="transmembrane region" description="Helical" evidence="8">
    <location>
        <begin position="344"/>
        <end position="364"/>
    </location>
</feature>
<dbReference type="Gene3D" id="1.20.1720.10">
    <property type="entry name" value="Multidrug resistance protein D"/>
    <property type="match status" value="1"/>
</dbReference>
<evidence type="ECO:0000256" key="6">
    <source>
        <dbReference type="ARBA" id="ARBA00022989"/>
    </source>
</evidence>
<organism evidence="10 11">
    <name type="scientific">Alcaligenes endophyticus</name>
    <dbReference type="NCBI Taxonomy" id="1929088"/>
    <lineage>
        <taxon>Bacteria</taxon>
        <taxon>Pseudomonadati</taxon>
        <taxon>Pseudomonadota</taxon>
        <taxon>Betaproteobacteria</taxon>
        <taxon>Burkholderiales</taxon>
        <taxon>Alcaligenaceae</taxon>
        <taxon>Alcaligenes</taxon>
    </lineage>
</organism>
<dbReference type="Proteomes" id="UP001168613">
    <property type="component" value="Unassembled WGS sequence"/>
</dbReference>
<keyword evidence="8" id="KW-0997">Cell inner membrane</keyword>
<dbReference type="InterPro" id="IPR004812">
    <property type="entry name" value="Efflux_drug-R_Bcr/CmlA"/>
</dbReference>
<feature type="transmembrane region" description="Helical" evidence="8">
    <location>
        <begin position="214"/>
        <end position="232"/>
    </location>
</feature>
<dbReference type="PANTHER" id="PTHR23502:SF132">
    <property type="entry name" value="POLYAMINE TRANSPORTER 2-RELATED"/>
    <property type="match status" value="1"/>
</dbReference>
<dbReference type="NCBIfam" id="NF008314">
    <property type="entry name" value="PRK11102.1"/>
    <property type="match status" value="1"/>
</dbReference>
<keyword evidence="5 8" id="KW-0812">Transmembrane</keyword>
<name>A0ABT8EHY0_9BURK</name>
<dbReference type="CDD" id="cd17320">
    <property type="entry name" value="MFS_MdfA_MDR_like"/>
    <property type="match status" value="1"/>
</dbReference>
<reference evidence="10" key="1">
    <citation type="submission" date="2021-11" db="EMBL/GenBank/DDBJ databases">
        <title>Draft genome sequence of Alcaligenes endophyticus type strain CCUG 75668T.</title>
        <authorList>
            <person name="Salva-Serra F."/>
            <person name="Duran R.E."/>
            <person name="Seeger M."/>
            <person name="Moore E.R.B."/>
            <person name="Jaen-Luchoro D."/>
        </authorList>
    </citation>
    <scope>NUCLEOTIDE SEQUENCE</scope>
    <source>
        <strain evidence="10">CCUG 75668</strain>
    </source>
</reference>
<dbReference type="PANTHER" id="PTHR23502">
    <property type="entry name" value="MAJOR FACILITATOR SUPERFAMILY"/>
    <property type="match status" value="1"/>
</dbReference>
<evidence type="ECO:0000313" key="11">
    <source>
        <dbReference type="Proteomes" id="UP001168613"/>
    </source>
</evidence>
<evidence type="ECO:0000256" key="7">
    <source>
        <dbReference type="ARBA" id="ARBA00023136"/>
    </source>
</evidence>
<dbReference type="InterPro" id="IPR020846">
    <property type="entry name" value="MFS_dom"/>
</dbReference>
<comment type="caution">
    <text evidence="10">The sequence shown here is derived from an EMBL/GenBank/DDBJ whole genome shotgun (WGS) entry which is preliminary data.</text>
</comment>
<dbReference type="NCBIfam" id="TIGR00710">
    <property type="entry name" value="efflux_Bcr_CflA"/>
    <property type="match status" value="1"/>
</dbReference>
<feature type="transmembrane region" description="Helical" evidence="8">
    <location>
        <begin position="102"/>
        <end position="122"/>
    </location>
</feature>
<protein>
    <recommendedName>
        <fullName evidence="8">Bcr/CflA family efflux transporter</fullName>
    </recommendedName>
</protein>
<evidence type="ECO:0000256" key="4">
    <source>
        <dbReference type="ARBA" id="ARBA00022475"/>
    </source>
</evidence>
<dbReference type="InterPro" id="IPR011701">
    <property type="entry name" value="MFS"/>
</dbReference>
<dbReference type="InterPro" id="IPR036259">
    <property type="entry name" value="MFS_trans_sf"/>
</dbReference>
<comment type="subcellular location">
    <subcellularLocation>
        <location evidence="8">Cell inner membrane</location>
        <topology evidence="8">Multi-pass membrane protein</topology>
    </subcellularLocation>
    <subcellularLocation>
        <location evidence="1">Cell membrane</location>
        <topology evidence="1">Multi-pass membrane protein</topology>
    </subcellularLocation>
</comment>
<dbReference type="RefSeq" id="WP_266125137.1">
    <property type="nucleotide sequence ID" value="NZ_JAJHNU010000001.1"/>
</dbReference>
<evidence type="ECO:0000256" key="2">
    <source>
        <dbReference type="ARBA" id="ARBA00006236"/>
    </source>
</evidence>
<comment type="similarity">
    <text evidence="2 8">Belongs to the major facilitator superfamily. Bcr/CmlA family.</text>
</comment>
<evidence type="ECO:0000256" key="3">
    <source>
        <dbReference type="ARBA" id="ARBA00022448"/>
    </source>
</evidence>
<keyword evidence="11" id="KW-1185">Reference proteome</keyword>
<comment type="caution">
    <text evidence="8">Lacks conserved residue(s) required for the propagation of feature annotation.</text>
</comment>
<evidence type="ECO:0000256" key="1">
    <source>
        <dbReference type="ARBA" id="ARBA00004651"/>
    </source>
</evidence>
<feature type="transmembrane region" description="Helical" evidence="8">
    <location>
        <begin position="164"/>
        <end position="184"/>
    </location>
</feature>
<feature type="transmembrane region" description="Helical" evidence="8">
    <location>
        <begin position="284"/>
        <end position="304"/>
    </location>
</feature>
<feature type="transmembrane region" description="Helical" evidence="8">
    <location>
        <begin position="48"/>
        <end position="65"/>
    </location>
</feature>
<feature type="transmembrane region" description="Helical" evidence="8">
    <location>
        <begin position="310"/>
        <end position="332"/>
    </location>
</feature>
<keyword evidence="3 8" id="KW-0813">Transport</keyword>
<dbReference type="Pfam" id="PF07690">
    <property type="entry name" value="MFS_1"/>
    <property type="match status" value="1"/>
</dbReference>
<keyword evidence="6 8" id="KW-1133">Transmembrane helix</keyword>
<proteinExistence type="inferred from homology"/>
<accession>A0ABT8EHY0</accession>
<sequence>MLQNTPFPRWLILLGLLTAIGPLAIDMYLPAFSAIAMGLQTEPGLVERTLASYLLGLALAQLFYGPVADRFGRKPPLILGLVIFTLASFMCAQSNSIEHLSFWRIVQAFGGAAGMAIPRAVIRDRLNTRESARAMSLLMLIMGVMPILAPLIGAQVLLFSDWRGIFSVMVFTGGALLLATVLSLQESMPKEKALPLKPSHIANNYLSLLQHRSFMCFSLAGGIASAGMFAYIAGSPRVFIHLFEINPQHFGFYFGANAAALIFTSQVSAYLLKYYAPEKLLRVAQNVQIIFVLAGVMLTLSGALTLTTLMIVLLGFMACQGFINPNAAALALSAQGKRLGTASALMGTLQMLAGALAGLAVSSWHSNSALPLTTVLAVCVSLSWFFGRKALKIQVENLP</sequence>
<keyword evidence="7 8" id="KW-0472">Membrane</keyword>
<feature type="transmembrane region" description="Helical" evidence="8">
    <location>
        <begin position="134"/>
        <end position="158"/>
    </location>
</feature>
<evidence type="ECO:0000259" key="9">
    <source>
        <dbReference type="PROSITE" id="PS50850"/>
    </source>
</evidence>
<evidence type="ECO:0000256" key="5">
    <source>
        <dbReference type="ARBA" id="ARBA00022692"/>
    </source>
</evidence>
<keyword evidence="4" id="KW-1003">Cell membrane</keyword>
<gene>
    <name evidence="10" type="ORF">LMS43_06205</name>
</gene>
<feature type="transmembrane region" description="Helical" evidence="8">
    <location>
        <begin position="77"/>
        <end position="96"/>
    </location>
</feature>